<dbReference type="EMBL" id="CAJVPS010001849">
    <property type="protein sequence ID" value="CAG8552229.1"/>
    <property type="molecule type" value="Genomic_DNA"/>
</dbReference>
<proteinExistence type="predicted"/>
<dbReference type="AlphaFoldDB" id="A0A9N9FPH9"/>
<protein>
    <submittedName>
        <fullName evidence="1">1855_t:CDS:1</fullName>
    </submittedName>
</protein>
<evidence type="ECO:0000313" key="1">
    <source>
        <dbReference type="EMBL" id="CAG8552229.1"/>
    </source>
</evidence>
<comment type="caution">
    <text evidence="1">The sequence shown here is derived from an EMBL/GenBank/DDBJ whole genome shotgun (WGS) entry which is preliminary data.</text>
</comment>
<evidence type="ECO:0000313" key="2">
    <source>
        <dbReference type="Proteomes" id="UP000789508"/>
    </source>
</evidence>
<keyword evidence="2" id="KW-1185">Reference proteome</keyword>
<dbReference type="OrthoDB" id="10262475at2759"/>
<name>A0A9N9FPH9_9GLOM</name>
<reference evidence="1" key="1">
    <citation type="submission" date="2021-06" db="EMBL/GenBank/DDBJ databases">
        <authorList>
            <person name="Kallberg Y."/>
            <person name="Tangrot J."/>
            <person name="Rosling A."/>
        </authorList>
    </citation>
    <scope>NUCLEOTIDE SEQUENCE</scope>
    <source>
        <strain evidence="1">FL130A</strain>
    </source>
</reference>
<organism evidence="1 2">
    <name type="scientific">Ambispora leptoticha</name>
    <dbReference type="NCBI Taxonomy" id="144679"/>
    <lineage>
        <taxon>Eukaryota</taxon>
        <taxon>Fungi</taxon>
        <taxon>Fungi incertae sedis</taxon>
        <taxon>Mucoromycota</taxon>
        <taxon>Glomeromycotina</taxon>
        <taxon>Glomeromycetes</taxon>
        <taxon>Archaeosporales</taxon>
        <taxon>Ambisporaceae</taxon>
        <taxon>Ambispora</taxon>
    </lineage>
</organism>
<accession>A0A9N9FPH9</accession>
<gene>
    <name evidence="1" type="ORF">ALEPTO_LOCUS5932</name>
</gene>
<dbReference type="Proteomes" id="UP000789508">
    <property type="component" value="Unassembled WGS sequence"/>
</dbReference>
<sequence length="50" mass="5686">MQQYELYDMPADAISFDLYMGNDTILGSHGEAIKCVEYSKENSMYFSHAA</sequence>